<dbReference type="EMBL" id="CP108057">
    <property type="protein sequence ID" value="WUO47560.1"/>
    <property type="molecule type" value="Genomic_DNA"/>
</dbReference>
<accession>A0ABZ1RL81</accession>
<proteinExistence type="predicted"/>
<keyword evidence="3" id="KW-1185">Reference proteome</keyword>
<evidence type="ECO:0000259" key="1">
    <source>
        <dbReference type="Pfam" id="PF06889"/>
    </source>
</evidence>
<sequence length="409" mass="45709">MGTWTAPSAIERQLDDARAAGNWPAFLDALALAELFVPQSRAYQDAHPTRLRLEPAYFPQVRARAYAVFTAGMLPVPTPELVFERQDLAWFADHVPADGAAYLAVNPGTPFEVFLPASPAHRATWDAHYRNKPRYAGLETDKVHALHVGGPLHGPVAFGLACGAHLSVRNGMFWNSLAYHGDGYTREREKLDKWWGVTTREDWLSTTRQLLGAEMVSPVWEYALRVRRSLAQDFAGAVDTEHWRHAAEYSLRAGARRAAEPRLTPEGVTTAAPRPAAEVEGEIAGVRRLIGRIARYEQRFRADGLLGEGRFVRSVEAWDYGRASQMARWGLGARFGTIAETEDAVVRAGEACRLAYRSWEDLSAGFVLGRCLHFDEEEFGHWYGDMVTAHRELTSDPGSPWLNLPWSRT</sequence>
<name>A0ABZ1RL81_9ACTN</name>
<evidence type="ECO:0000313" key="3">
    <source>
        <dbReference type="Proteomes" id="UP001432075"/>
    </source>
</evidence>
<gene>
    <name evidence="2" type="ORF">OHU17_17790</name>
</gene>
<evidence type="ECO:0000313" key="2">
    <source>
        <dbReference type="EMBL" id="WUO47560.1"/>
    </source>
</evidence>
<dbReference type="RefSeq" id="WP_100581263.1">
    <property type="nucleotide sequence ID" value="NZ_CP108057.1"/>
</dbReference>
<dbReference type="Pfam" id="PF06889">
    <property type="entry name" value="DUF1266"/>
    <property type="match status" value="1"/>
</dbReference>
<protein>
    <submittedName>
        <fullName evidence="2">DUF1266 domain-containing protein</fullName>
    </submittedName>
</protein>
<dbReference type="InterPro" id="IPR009677">
    <property type="entry name" value="DUF1266"/>
</dbReference>
<reference evidence="2" key="1">
    <citation type="submission" date="2022-10" db="EMBL/GenBank/DDBJ databases">
        <title>The complete genomes of actinobacterial strains from the NBC collection.</title>
        <authorList>
            <person name="Joergensen T.S."/>
            <person name="Alvarez Arevalo M."/>
            <person name="Sterndorff E.B."/>
            <person name="Faurdal D."/>
            <person name="Vuksanovic O."/>
            <person name="Mourched A.-S."/>
            <person name="Charusanti P."/>
            <person name="Shaw S."/>
            <person name="Blin K."/>
            <person name="Weber T."/>
        </authorList>
    </citation>
    <scope>NUCLEOTIDE SEQUENCE</scope>
    <source>
        <strain evidence="2">NBC_00283</strain>
    </source>
</reference>
<organism evidence="2 3">
    <name type="scientific">Streptomyces goshikiensis</name>
    <dbReference type="NCBI Taxonomy" id="1942"/>
    <lineage>
        <taxon>Bacteria</taxon>
        <taxon>Bacillati</taxon>
        <taxon>Actinomycetota</taxon>
        <taxon>Actinomycetes</taxon>
        <taxon>Kitasatosporales</taxon>
        <taxon>Streptomycetaceae</taxon>
        <taxon>Streptomyces</taxon>
    </lineage>
</organism>
<feature type="domain" description="DUF1266" evidence="1">
    <location>
        <begin position="191"/>
        <end position="406"/>
    </location>
</feature>
<dbReference type="Proteomes" id="UP001432075">
    <property type="component" value="Chromosome"/>
</dbReference>